<dbReference type="InterPro" id="IPR005053">
    <property type="entry name" value="MobA_MobL"/>
</dbReference>
<evidence type="ECO:0000256" key="3">
    <source>
        <dbReference type="SAM" id="Coils"/>
    </source>
</evidence>
<accession>A0ABC9TWZ9</accession>
<evidence type="ECO:0000259" key="4">
    <source>
        <dbReference type="Pfam" id="PF03389"/>
    </source>
</evidence>
<evidence type="ECO:0000256" key="1">
    <source>
        <dbReference type="ARBA" id="ARBA00010873"/>
    </source>
</evidence>
<name>A0ABC9TWZ9_CLOSY</name>
<dbReference type="Proteomes" id="UP000016491">
    <property type="component" value="Unassembled WGS sequence"/>
</dbReference>
<dbReference type="Pfam" id="PF03389">
    <property type="entry name" value="MobA_MobL"/>
    <property type="match status" value="1"/>
</dbReference>
<dbReference type="AlphaFoldDB" id="A0ABC9TWZ9"/>
<gene>
    <name evidence="5" type="ORF">CLOSYM_02590</name>
</gene>
<comment type="similarity">
    <text evidence="1">Belongs to the MobA/MobL family.</text>
</comment>
<keyword evidence="2" id="KW-0184">Conjugation</keyword>
<organism evidence="5 6">
    <name type="scientific">[Clostridium] symbiosum ATCC 14940</name>
    <dbReference type="NCBI Taxonomy" id="411472"/>
    <lineage>
        <taxon>Bacteria</taxon>
        <taxon>Bacillati</taxon>
        <taxon>Bacillota</taxon>
        <taxon>Clostridia</taxon>
        <taxon>Lachnospirales</taxon>
        <taxon>Lachnospiraceae</taxon>
        <taxon>Otoolea</taxon>
    </lineage>
</organism>
<feature type="coiled-coil region" evidence="3">
    <location>
        <begin position="278"/>
        <end position="312"/>
    </location>
</feature>
<sequence>MWYRALCRGRFVPVGTKGNGGSYPQKGARHMAIYHCSIKIISRGKGKSAVAAAAYRAGEKITNDFDGETHDYTRKGGVVHTEILLPDHAPAAFSDRAVLWNEVEKIEKAKNAQLAREIELALPAELTREQNISLVREYIKKHFVAAGMCADICVHDTGGGNPHAHVMLTMRPFEESGEWGAKQKKEYILDKDGNKIYDRKKRQYKCKSVPATDWNDQTKAEEWRAAWAQICNQHLEQNGHTERIDHRSYERQGIDQIPTVHLGVAVSAMEKRGIRTERGDLNREIEVTNQKLRQLKARISKLQNWLKEEQANTEPPTLADYIQRILSRKAQAGKSGVSQSLYNLKDAAKMLNFLQQNQIQDMAGLDEKFKSMIGEQLDIQGKLKPVERRLATLKKHIEQSDIYFKYKGKKKLTEAEQILFAAARDYLKGVMNGKTTIPTKAWKEEYAKLTAERKTLNQRYLVLKGEVKEAEQIRKSVYSILRQEQREHAQRRTQDMER</sequence>
<proteinExistence type="inferred from homology"/>
<evidence type="ECO:0000256" key="2">
    <source>
        <dbReference type="ARBA" id="ARBA00022971"/>
    </source>
</evidence>
<dbReference type="Gene3D" id="3.30.930.30">
    <property type="match status" value="1"/>
</dbReference>
<evidence type="ECO:0000313" key="6">
    <source>
        <dbReference type="Proteomes" id="UP000016491"/>
    </source>
</evidence>
<feature type="coiled-coil region" evidence="3">
    <location>
        <begin position="439"/>
        <end position="473"/>
    </location>
</feature>
<evidence type="ECO:0000313" key="5">
    <source>
        <dbReference type="EMBL" id="ERI76506.1"/>
    </source>
</evidence>
<dbReference type="EMBL" id="AWSU01000198">
    <property type="protein sequence ID" value="ERI76506.1"/>
    <property type="molecule type" value="Genomic_DNA"/>
</dbReference>
<protein>
    <submittedName>
        <fullName evidence="5">MobA/MobL family protein</fullName>
    </submittedName>
</protein>
<keyword evidence="3" id="KW-0175">Coiled coil</keyword>
<reference evidence="5 6" key="1">
    <citation type="submission" date="2013-07" db="EMBL/GenBank/DDBJ databases">
        <authorList>
            <person name="Weinstock G."/>
            <person name="Sodergren E."/>
            <person name="Wylie T."/>
            <person name="Fulton L."/>
            <person name="Fulton R."/>
            <person name="Fronick C."/>
            <person name="O'Laughlin M."/>
            <person name="Godfrey J."/>
            <person name="Miner T."/>
            <person name="Herter B."/>
            <person name="Appelbaum E."/>
            <person name="Cordes M."/>
            <person name="Lek S."/>
            <person name="Wollam A."/>
            <person name="Pepin K.H."/>
            <person name="Palsikar V.B."/>
            <person name="Mitreva M."/>
            <person name="Wilson R.K."/>
        </authorList>
    </citation>
    <scope>NUCLEOTIDE SEQUENCE [LARGE SCALE GENOMIC DNA]</scope>
    <source>
        <strain evidence="5 6">ATCC 14940</strain>
    </source>
</reference>
<comment type="caution">
    <text evidence="5">The sequence shown here is derived from an EMBL/GenBank/DDBJ whole genome shotgun (WGS) entry which is preliminary data.</text>
</comment>
<feature type="domain" description="MobA/MobL protein" evidence="4">
    <location>
        <begin position="47"/>
        <end position="272"/>
    </location>
</feature>
<dbReference type="NCBIfam" id="NF041496">
    <property type="entry name" value="MobQ"/>
    <property type="match status" value="1"/>
</dbReference>